<dbReference type="PANTHER" id="PTHR21660">
    <property type="entry name" value="THIOESTERASE SUPERFAMILY MEMBER-RELATED"/>
    <property type="match status" value="1"/>
</dbReference>
<accession>A0A6A7C9J1</accession>
<feature type="domain" description="Thioesterase" evidence="3">
    <location>
        <begin position="24"/>
        <end position="108"/>
    </location>
</feature>
<dbReference type="GO" id="GO:0016853">
    <property type="term" value="F:isomerase activity"/>
    <property type="evidence" value="ECO:0007669"/>
    <property type="project" value="UniProtKB-KW"/>
</dbReference>
<dbReference type="AlphaFoldDB" id="A0A6A7C9J1"/>
<evidence type="ECO:0000256" key="2">
    <source>
        <dbReference type="ARBA" id="ARBA00022801"/>
    </source>
</evidence>
<dbReference type="SUPFAM" id="SSF54637">
    <property type="entry name" value="Thioesterase/thiol ester dehydrase-isomerase"/>
    <property type="match status" value="1"/>
</dbReference>
<proteinExistence type="inferred from homology"/>
<dbReference type="InterPro" id="IPR029069">
    <property type="entry name" value="HotDog_dom_sf"/>
</dbReference>
<sequence>MLSPTHVTATFAFTVDPYYCNAWGHLHGGAQSFMFDSCTSLAIYGLAQNPDVKAEQNGWAHAGVSRSLNVSYLRPALQGEELLMTCEVVHMGKKLALLRGTLQRAKDGAIISTCEHHKVAVQRL</sequence>
<protein>
    <submittedName>
        <fullName evidence="4">Thioesterase/thiol ester dehydrase-isomerase</fullName>
    </submittedName>
</protein>
<dbReference type="Pfam" id="PF03061">
    <property type="entry name" value="4HBT"/>
    <property type="match status" value="1"/>
</dbReference>
<dbReference type="InterPro" id="IPR006683">
    <property type="entry name" value="Thioestr_dom"/>
</dbReference>
<dbReference type="CDD" id="cd03443">
    <property type="entry name" value="PaaI_thioesterase"/>
    <property type="match status" value="1"/>
</dbReference>
<dbReference type="PANTHER" id="PTHR21660:SF1">
    <property type="entry name" value="ACYL-COENZYME A THIOESTERASE 13"/>
    <property type="match status" value="1"/>
</dbReference>
<dbReference type="Gene3D" id="3.10.129.10">
    <property type="entry name" value="Hotdog Thioesterase"/>
    <property type="match status" value="1"/>
</dbReference>
<evidence type="ECO:0000259" key="3">
    <source>
        <dbReference type="Pfam" id="PF03061"/>
    </source>
</evidence>
<dbReference type="Proteomes" id="UP000799421">
    <property type="component" value="Unassembled WGS sequence"/>
</dbReference>
<comment type="similarity">
    <text evidence="1">Belongs to the thioesterase PaaI family.</text>
</comment>
<evidence type="ECO:0000256" key="1">
    <source>
        <dbReference type="ARBA" id="ARBA00008324"/>
    </source>
</evidence>
<name>A0A6A7C9J1_9PEZI</name>
<evidence type="ECO:0000313" key="5">
    <source>
        <dbReference type="Proteomes" id="UP000799421"/>
    </source>
</evidence>
<keyword evidence="2" id="KW-0378">Hydrolase</keyword>
<keyword evidence="4" id="KW-0413">Isomerase</keyword>
<dbReference type="OrthoDB" id="2831072at2759"/>
<gene>
    <name evidence="4" type="ORF">K470DRAFT_209734</name>
</gene>
<dbReference type="InterPro" id="IPR039298">
    <property type="entry name" value="ACOT13"/>
</dbReference>
<organism evidence="4 5">
    <name type="scientific">Piedraia hortae CBS 480.64</name>
    <dbReference type="NCBI Taxonomy" id="1314780"/>
    <lineage>
        <taxon>Eukaryota</taxon>
        <taxon>Fungi</taxon>
        <taxon>Dikarya</taxon>
        <taxon>Ascomycota</taxon>
        <taxon>Pezizomycotina</taxon>
        <taxon>Dothideomycetes</taxon>
        <taxon>Dothideomycetidae</taxon>
        <taxon>Capnodiales</taxon>
        <taxon>Piedraiaceae</taxon>
        <taxon>Piedraia</taxon>
    </lineage>
</organism>
<reference evidence="4" key="1">
    <citation type="journal article" date="2020" name="Stud. Mycol.">
        <title>101 Dothideomycetes genomes: a test case for predicting lifestyles and emergence of pathogens.</title>
        <authorList>
            <person name="Haridas S."/>
            <person name="Albert R."/>
            <person name="Binder M."/>
            <person name="Bloem J."/>
            <person name="Labutti K."/>
            <person name="Salamov A."/>
            <person name="Andreopoulos B."/>
            <person name="Baker S."/>
            <person name="Barry K."/>
            <person name="Bills G."/>
            <person name="Bluhm B."/>
            <person name="Cannon C."/>
            <person name="Castanera R."/>
            <person name="Culley D."/>
            <person name="Daum C."/>
            <person name="Ezra D."/>
            <person name="Gonzalez J."/>
            <person name="Henrissat B."/>
            <person name="Kuo A."/>
            <person name="Liang C."/>
            <person name="Lipzen A."/>
            <person name="Lutzoni F."/>
            <person name="Magnuson J."/>
            <person name="Mondo S."/>
            <person name="Nolan M."/>
            <person name="Ohm R."/>
            <person name="Pangilinan J."/>
            <person name="Park H.-J."/>
            <person name="Ramirez L."/>
            <person name="Alfaro M."/>
            <person name="Sun H."/>
            <person name="Tritt A."/>
            <person name="Yoshinaga Y."/>
            <person name="Zwiers L.-H."/>
            <person name="Turgeon B."/>
            <person name="Goodwin S."/>
            <person name="Spatafora J."/>
            <person name="Crous P."/>
            <person name="Grigoriev I."/>
        </authorList>
    </citation>
    <scope>NUCLEOTIDE SEQUENCE</scope>
    <source>
        <strain evidence="4">CBS 480.64</strain>
    </source>
</reference>
<dbReference type="GO" id="GO:0047617">
    <property type="term" value="F:fatty acyl-CoA hydrolase activity"/>
    <property type="evidence" value="ECO:0007669"/>
    <property type="project" value="InterPro"/>
</dbReference>
<dbReference type="InterPro" id="IPR003736">
    <property type="entry name" value="PAAI_dom"/>
</dbReference>
<dbReference type="EMBL" id="MU005958">
    <property type="protein sequence ID" value="KAF2864110.1"/>
    <property type="molecule type" value="Genomic_DNA"/>
</dbReference>
<keyword evidence="5" id="KW-1185">Reference proteome</keyword>
<dbReference type="NCBIfam" id="TIGR00369">
    <property type="entry name" value="unchar_dom_1"/>
    <property type="match status" value="1"/>
</dbReference>
<evidence type="ECO:0000313" key="4">
    <source>
        <dbReference type="EMBL" id="KAF2864110.1"/>
    </source>
</evidence>